<sequence length="82" mass="9679">MIRRYISHIPARHFKMVRYSGFLSNRKRGKLLPKVYKALEMTARKKPENPGFFCADERISAYRSVQMYSVWRQAAFHRGANG</sequence>
<evidence type="ECO:0000259" key="1">
    <source>
        <dbReference type="Pfam" id="PF04986"/>
    </source>
</evidence>
<dbReference type="AlphaFoldDB" id="A0A4P7L4Z3"/>
<dbReference type="Pfam" id="PF04986">
    <property type="entry name" value="Y2_Tnp"/>
    <property type="match status" value="1"/>
</dbReference>
<dbReference type="InterPro" id="IPR007069">
    <property type="entry name" value="Transposase_32"/>
</dbReference>
<geneLocation type="plasmid" evidence="3">
    <name>parsfin4</name>
</geneLocation>
<organism evidence="2 3">
    <name type="scientific">Arsenophonus nasoniae</name>
    <name type="common">son-killer infecting Nasonia vitripennis</name>
    <dbReference type="NCBI Taxonomy" id="638"/>
    <lineage>
        <taxon>Bacteria</taxon>
        <taxon>Pseudomonadati</taxon>
        <taxon>Pseudomonadota</taxon>
        <taxon>Gammaproteobacteria</taxon>
        <taxon>Enterobacterales</taxon>
        <taxon>Morganellaceae</taxon>
        <taxon>Arsenophonus</taxon>
    </lineage>
</organism>
<keyword evidence="2" id="KW-0614">Plasmid</keyword>
<dbReference type="KEGG" id="ans:ArsFIN_47110"/>
<evidence type="ECO:0000313" key="2">
    <source>
        <dbReference type="EMBL" id="QBY46100.1"/>
    </source>
</evidence>
<dbReference type="GO" id="GO:0003677">
    <property type="term" value="F:DNA binding"/>
    <property type="evidence" value="ECO:0007669"/>
    <property type="project" value="InterPro"/>
</dbReference>
<name>A0A4P7L4Z3_9GAMM</name>
<evidence type="ECO:0000313" key="3">
    <source>
        <dbReference type="Proteomes" id="UP000295134"/>
    </source>
</evidence>
<protein>
    <recommendedName>
        <fullName evidence="1">Transposase IS801/IS1294 domain-containing protein</fullName>
    </recommendedName>
</protein>
<dbReference type="GO" id="GO:0004803">
    <property type="term" value="F:transposase activity"/>
    <property type="evidence" value="ECO:0007669"/>
    <property type="project" value="InterPro"/>
</dbReference>
<accession>A0A4P7L4Z3</accession>
<proteinExistence type="predicted"/>
<feature type="domain" description="Transposase IS801/IS1294" evidence="1">
    <location>
        <begin position="1"/>
        <end position="27"/>
    </location>
</feature>
<reference evidence="2 3" key="1">
    <citation type="submission" date="2019-03" db="EMBL/GenBank/DDBJ databases">
        <title>Long-read sequencing reveals hyperdense prophage content in a complex bacterial symbiont genome.</title>
        <authorList>
            <person name="Frost C.L."/>
            <person name="Siozios S."/>
            <person name="Nadal-Jimenez P."/>
            <person name="Brockhurst M.A."/>
            <person name="King K.C."/>
            <person name="Darby A.C."/>
            <person name="Hurst G.D.D."/>
        </authorList>
    </citation>
    <scope>NUCLEOTIDE SEQUENCE [LARGE SCALE GENOMIC DNA]</scope>
    <source>
        <strain evidence="2 3">FIN</strain>
        <plasmid evidence="3">parsfin4</plasmid>
    </source>
</reference>
<dbReference type="Proteomes" id="UP000295134">
    <property type="component" value="Plasmid pArsFIN4"/>
</dbReference>
<gene>
    <name evidence="2" type="ORF">ArsFIN_47110</name>
</gene>
<dbReference type="GO" id="GO:0006313">
    <property type="term" value="P:DNA transposition"/>
    <property type="evidence" value="ECO:0007669"/>
    <property type="project" value="InterPro"/>
</dbReference>
<dbReference type="EMBL" id="CP038616">
    <property type="protein sequence ID" value="QBY46100.1"/>
    <property type="molecule type" value="Genomic_DNA"/>
</dbReference>